<reference evidence="4 5" key="2">
    <citation type="journal article" date="2019" name="PLoS Negl. Trop. Dis.">
        <title>Revisiting the worldwide diversity of Leptospira species in the environment.</title>
        <authorList>
            <person name="Vincent A.T."/>
            <person name="Schiettekatte O."/>
            <person name="Bourhy P."/>
            <person name="Veyrier F.J."/>
            <person name="Picardeau M."/>
        </authorList>
    </citation>
    <scope>NUCLEOTIDE SEQUENCE [LARGE SCALE GENOMIC DNA]</scope>
    <source>
        <strain evidence="2 4">201702405</strain>
        <strain evidence="5">201702406</strain>
    </source>
</reference>
<name>A0A5F2C6I7_9LEPT</name>
<dbReference type="Proteomes" id="UP000298057">
    <property type="component" value="Unassembled WGS sequence"/>
</dbReference>
<comment type="caution">
    <text evidence="2">The sequence shown here is derived from an EMBL/GenBank/DDBJ whole genome shotgun (WGS) entry which is preliminary data.</text>
</comment>
<dbReference type="Proteomes" id="UP000297832">
    <property type="component" value="Unassembled WGS sequence"/>
</dbReference>
<dbReference type="EMBL" id="RQGV01000007">
    <property type="protein sequence ID" value="TGM14217.1"/>
    <property type="molecule type" value="Genomic_DNA"/>
</dbReference>
<evidence type="ECO:0000313" key="2">
    <source>
        <dbReference type="EMBL" id="TGM14217.1"/>
    </source>
</evidence>
<reference evidence="3" key="1">
    <citation type="submission" date="2018-10" db="EMBL/GenBank/DDBJ databases">
        <authorList>
            <person name="Vincent A.T."/>
            <person name="Schiettekatte O."/>
            <person name="Bourhy P."/>
            <person name="Veyrier F.J."/>
            <person name="Picardeau M."/>
        </authorList>
    </citation>
    <scope>NUCLEOTIDE SEQUENCE</scope>
    <source>
        <strain evidence="3">201702406</strain>
    </source>
</reference>
<keyword evidence="2" id="KW-0255">Endonuclease</keyword>
<proteinExistence type="predicted"/>
<dbReference type="Gene3D" id="1.10.30.50">
    <property type="match status" value="1"/>
</dbReference>
<evidence type="ECO:0000259" key="1">
    <source>
        <dbReference type="SMART" id="SM00507"/>
    </source>
</evidence>
<dbReference type="InterPro" id="IPR002711">
    <property type="entry name" value="HNH"/>
</dbReference>
<feature type="domain" description="HNH nuclease" evidence="1">
    <location>
        <begin position="87"/>
        <end position="132"/>
    </location>
</feature>
<keyword evidence="2" id="KW-0378">Hydrolase</keyword>
<gene>
    <name evidence="2" type="ORF">EHQ81_08460</name>
    <name evidence="3" type="ORF">EHQ82_01365</name>
</gene>
<dbReference type="EMBL" id="RQGU01000012">
    <property type="protein sequence ID" value="TGM30462.1"/>
    <property type="molecule type" value="Genomic_DNA"/>
</dbReference>
<evidence type="ECO:0000313" key="5">
    <source>
        <dbReference type="Proteomes" id="UP000298057"/>
    </source>
</evidence>
<dbReference type="CDD" id="cd00085">
    <property type="entry name" value="HNHc"/>
    <property type="match status" value="1"/>
</dbReference>
<accession>A0A5F2C6I7</accession>
<dbReference type="Pfam" id="PF01844">
    <property type="entry name" value="HNH"/>
    <property type="match status" value="1"/>
</dbReference>
<evidence type="ECO:0000313" key="3">
    <source>
        <dbReference type="EMBL" id="TGM30462.1"/>
    </source>
</evidence>
<dbReference type="GO" id="GO:0003676">
    <property type="term" value="F:nucleic acid binding"/>
    <property type="evidence" value="ECO:0007669"/>
    <property type="project" value="InterPro"/>
</dbReference>
<evidence type="ECO:0000313" key="4">
    <source>
        <dbReference type="Proteomes" id="UP000297832"/>
    </source>
</evidence>
<dbReference type="AlphaFoldDB" id="A0A5F2C6I7"/>
<dbReference type="GO" id="GO:0008270">
    <property type="term" value="F:zinc ion binding"/>
    <property type="evidence" value="ECO:0007669"/>
    <property type="project" value="InterPro"/>
</dbReference>
<protein>
    <submittedName>
        <fullName evidence="2">HNH endonuclease</fullName>
    </submittedName>
</protein>
<dbReference type="InterPro" id="IPR003615">
    <property type="entry name" value="HNH_nuc"/>
</dbReference>
<organism evidence="2 4">
    <name type="scientific">Leptospira selangorensis</name>
    <dbReference type="NCBI Taxonomy" id="2484982"/>
    <lineage>
        <taxon>Bacteria</taxon>
        <taxon>Pseudomonadati</taxon>
        <taxon>Spirochaetota</taxon>
        <taxon>Spirochaetia</taxon>
        <taxon>Leptospirales</taxon>
        <taxon>Leptospiraceae</taxon>
        <taxon>Leptospira</taxon>
    </lineage>
</organism>
<keyword evidence="2" id="KW-0540">Nuclease</keyword>
<dbReference type="SMART" id="SM00507">
    <property type="entry name" value="HNHc"/>
    <property type="match status" value="1"/>
</dbReference>
<dbReference type="GO" id="GO:0004519">
    <property type="term" value="F:endonuclease activity"/>
    <property type="evidence" value="ECO:0007669"/>
    <property type="project" value="UniProtKB-KW"/>
</dbReference>
<keyword evidence="5" id="KW-1185">Reference proteome</keyword>
<sequence>MKNRKIVKFKTPEFICINCESIIPWGRQTKLFCSELCQEEAKYIRYHRKAIFEGKANLPDIKQAIDIKRISIVSGGYPLRERTIPQKVRKQVIIKSHGLCQSCGKLGTDIDHIQGSSNDLSNLQLLCILCHNEKTISNFRKVDPLDPKFGSIFLKNLDLDKRIKNRKPFKICDDFKKWESSFRGISNERKKLYYEWVYNFANERSISGISADQIAGKLNNLNVPTFSGLGKWDRKIVGEMLRVQ</sequence>